<evidence type="ECO:0000256" key="1">
    <source>
        <dbReference type="SAM" id="Phobius"/>
    </source>
</evidence>
<dbReference type="Proteomes" id="UP001597012">
    <property type="component" value="Unassembled WGS sequence"/>
</dbReference>
<keyword evidence="1" id="KW-1133">Transmembrane helix</keyword>
<dbReference type="EMBL" id="JBHTHY010000004">
    <property type="protein sequence ID" value="MFD0797289.1"/>
    <property type="molecule type" value="Genomic_DNA"/>
</dbReference>
<reference evidence="3" key="1">
    <citation type="journal article" date="2019" name="Int. J. Syst. Evol. Microbiol.">
        <title>The Global Catalogue of Microorganisms (GCM) 10K type strain sequencing project: providing services to taxonomists for standard genome sequencing and annotation.</title>
        <authorList>
            <consortium name="The Broad Institute Genomics Platform"/>
            <consortium name="The Broad Institute Genome Sequencing Center for Infectious Disease"/>
            <person name="Wu L."/>
            <person name="Ma J."/>
        </authorList>
    </citation>
    <scope>NUCLEOTIDE SEQUENCE [LARGE SCALE GENOMIC DNA]</scope>
    <source>
        <strain evidence="3">CCUG 61948</strain>
    </source>
</reference>
<keyword evidence="1" id="KW-0472">Membrane</keyword>
<accession>A0ABW3B2Q2</accession>
<dbReference type="RefSeq" id="WP_379933506.1">
    <property type="nucleotide sequence ID" value="NZ_JBHTHY010000004.1"/>
</dbReference>
<proteinExistence type="predicted"/>
<protein>
    <submittedName>
        <fullName evidence="2">DUF6132 family protein</fullName>
    </submittedName>
</protein>
<gene>
    <name evidence="2" type="ORF">ACFQZJ_07445</name>
</gene>
<dbReference type="InterPro" id="IPR045764">
    <property type="entry name" value="DUF6132"/>
</dbReference>
<keyword evidence="1" id="KW-0812">Transmembrane</keyword>
<evidence type="ECO:0000313" key="2">
    <source>
        <dbReference type="EMBL" id="MFD0797289.1"/>
    </source>
</evidence>
<organism evidence="2 3">
    <name type="scientific">Maribacter chungangensis</name>
    <dbReference type="NCBI Taxonomy" id="1069117"/>
    <lineage>
        <taxon>Bacteria</taxon>
        <taxon>Pseudomonadati</taxon>
        <taxon>Bacteroidota</taxon>
        <taxon>Flavobacteriia</taxon>
        <taxon>Flavobacteriales</taxon>
        <taxon>Flavobacteriaceae</taxon>
        <taxon>Maribacter</taxon>
    </lineage>
</organism>
<feature type="transmembrane region" description="Helical" evidence="1">
    <location>
        <begin position="44"/>
        <end position="61"/>
    </location>
</feature>
<sequence length="64" mass="6657">MNRKIILLTVLGTIIGALGGYIYYVEIGCLSGTCPITSKPLNSAMYGGIMGGLVGSMFVPSSKK</sequence>
<evidence type="ECO:0000313" key="3">
    <source>
        <dbReference type="Proteomes" id="UP001597012"/>
    </source>
</evidence>
<keyword evidence="3" id="KW-1185">Reference proteome</keyword>
<name>A0ABW3B2Q2_9FLAO</name>
<feature type="transmembrane region" description="Helical" evidence="1">
    <location>
        <begin position="5"/>
        <end position="24"/>
    </location>
</feature>
<comment type="caution">
    <text evidence="2">The sequence shown here is derived from an EMBL/GenBank/DDBJ whole genome shotgun (WGS) entry which is preliminary data.</text>
</comment>
<dbReference type="Pfam" id="PF19628">
    <property type="entry name" value="DUF6132"/>
    <property type="match status" value="1"/>
</dbReference>